<keyword evidence="6" id="KW-0677">Repeat</keyword>
<evidence type="ECO:0000259" key="17">
    <source>
        <dbReference type="PROSITE" id="PS50067"/>
    </source>
</evidence>
<reference evidence="19 20" key="1">
    <citation type="submission" date="2019-01" db="EMBL/GenBank/DDBJ databases">
        <title>Nuclear Genome Assembly of the Microalgal Biofuel strain Nannochloropsis salina CCMP1776.</title>
        <authorList>
            <person name="Hovde B."/>
        </authorList>
    </citation>
    <scope>NUCLEOTIDE SEQUENCE [LARGE SCALE GENOMIC DNA]</scope>
    <source>
        <strain evidence="19 20">CCMP1776</strain>
    </source>
</reference>
<dbReference type="InterPro" id="IPR036961">
    <property type="entry name" value="Kinesin_motor_dom_sf"/>
</dbReference>
<dbReference type="SMART" id="SM00129">
    <property type="entry name" value="KISc"/>
    <property type="match status" value="1"/>
</dbReference>
<evidence type="ECO:0000256" key="7">
    <source>
        <dbReference type="ARBA" id="ARBA00022741"/>
    </source>
</evidence>
<keyword evidence="10" id="KW-0810">Translation regulation</keyword>
<dbReference type="GO" id="GO:0007018">
    <property type="term" value="P:microtubule-based movement"/>
    <property type="evidence" value="ECO:0007669"/>
    <property type="project" value="InterPro"/>
</dbReference>
<gene>
    <name evidence="19" type="ORF">NSK_002934</name>
</gene>
<feature type="region of interest" description="Disordered" evidence="16">
    <location>
        <begin position="1186"/>
        <end position="1205"/>
    </location>
</feature>
<keyword evidence="9 15" id="KW-0067">ATP-binding</keyword>
<comment type="similarity">
    <text evidence="2">Belongs to the ABC transporter superfamily. ABCF family. EF3 subfamily.</text>
</comment>
<dbReference type="InterPro" id="IPR001752">
    <property type="entry name" value="Kinesin_motor_dom"/>
</dbReference>
<dbReference type="InterPro" id="IPR003593">
    <property type="entry name" value="AAA+_ATPase"/>
</dbReference>
<evidence type="ECO:0000256" key="9">
    <source>
        <dbReference type="ARBA" id="ARBA00022840"/>
    </source>
</evidence>
<dbReference type="PROSITE" id="PS00211">
    <property type="entry name" value="ABC_TRANSPORTER_1"/>
    <property type="match status" value="1"/>
</dbReference>
<dbReference type="OrthoDB" id="340346at2759"/>
<organism evidence="19 20">
    <name type="scientific">Nannochloropsis salina CCMP1776</name>
    <dbReference type="NCBI Taxonomy" id="1027361"/>
    <lineage>
        <taxon>Eukaryota</taxon>
        <taxon>Sar</taxon>
        <taxon>Stramenopiles</taxon>
        <taxon>Ochrophyta</taxon>
        <taxon>Eustigmatophyceae</taxon>
        <taxon>Eustigmatales</taxon>
        <taxon>Monodopsidaceae</taxon>
        <taxon>Microchloropsis</taxon>
        <taxon>Microchloropsis salina</taxon>
    </lineage>
</organism>
<dbReference type="GO" id="GO:0045900">
    <property type="term" value="P:negative regulation of translational elongation"/>
    <property type="evidence" value="ECO:0007669"/>
    <property type="project" value="InterPro"/>
</dbReference>
<feature type="domain" description="Kinesin motor" evidence="17">
    <location>
        <begin position="656"/>
        <end position="1077"/>
    </location>
</feature>
<feature type="region of interest" description="Disordered" evidence="16">
    <location>
        <begin position="1217"/>
        <end position="1287"/>
    </location>
</feature>
<dbReference type="Gene3D" id="3.40.50.300">
    <property type="entry name" value="P-loop containing nucleotide triphosphate hydrolases"/>
    <property type="match status" value="2"/>
</dbReference>
<dbReference type="InterPro" id="IPR016024">
    <property type="entry name" value="ARM-type_fold"/>
</dbReference>
<name>A0A4D9D535_9STRA</name>
<dbReference type="NCBIfam" id="NF008775">
    <property type="entry name" value="PRK11819.1"/>
    <property type="match status" value="1"/>
</dbReference>
<dbReference type="InterPro" id="IPR011989">
    <property type="entry name" value="ARM-like"/>
</dbReference>
<evidence type="ECO:0000256" key="8">
    <source>
        <dbReference type="ARBA" id="ARBA00022801"/>
    </source>
</evidence>
<dbReference type="Pfam" id="PF00225">
    <property type="entry name" value="Kinesin"/>
    <property type="match status" value="1"/>
</dbReference>
<evidence type="ECO:0000313" key="20">
    <source>
        <dbReference type="Proteomes" id="UP000355283"/>
    </source>
</evidence>
<dbReference type="SUPFAM" id="SSF52540">
    <property type="entry name" value="P-loop containing nucleoside triphosphate hydrolases"/>
    <property type="match status" value="3"/>
</dbReference>
<dbReference type="SUPFAM" id="SSF50729">
    <property type="entry name" value="PH domain-like"/>
    <property type="match status" value="1"/>
</dbReference>
<dbReference type="PANTHER" id="PTHR43858">
    <property type="entry name" value="ENERGY-DEPENDENT TRANSLATIONAL THROTTLE PROTEIN ETTA"/>
    <property type="match status" value="1"/>
</dbReference>
<comment type="similarity">
    <text evidence="1">Belongs to the ABC transporter superfamily. ABCF family. Translational throttle EttA subfamily.</text>
</comment>
<dbReference type="Gene3D" id="1.25.10.10">
    <property type="entry name" value="Leucine-rich Repeat Variant"/>
    <property type="match status" value="1"/>
</dbReference>
<evidence type="ECO:0000259" key="18">
    <source>
        <dbReference type="PROSITE" id="PS50893"/>
    </source>
</evidence>
<evidence type="ECO:0000313" key="19">
    <source>
        <dbReference type="EMBL" id="TFJ86114.1"/>
    </source>
</evidence>
<dbReference type="GO" id="GO:0019843">
    <property type="term" value="F:rRNA binding"/>
    <property type="evidence" value="ECO:0007669"/>
    <property type="project" value="UniProtKB-KW"/>
</dbReference>
<dbReference type="Pfam" id="PF00005">
    <property type="entry name" value="ABC_tran"/>
    <property type="match status" value="2"/>
</dbReference>
<sequence>MQTAMDASPMSVSPPGGQAPEPFPRPASADGDEAPANGVDGGTMEVGGGEEGGGKGRGGEDFFQIAALIEQLRHNDLDYRVNATKHLCTISRALGEERTREELIPFIMDSTDDEDEVLLAMAEALGDLVDCLGGPEHVHQLLVPLEALTACEEGVVRERAVESILKVGTAMSREAKGDHLLPFLRRLADRDWFTTRMSATALFEHVYSDLPADTQQELIELYERLCKDDTPMVRRVAALHLASFVRSIPCPPPSPAASPASPPACPHPLLPSFRSLAADDHDNVRLQTVANCVALAQALPAEARLQEVLPITLAAAADRAWRVRWSVASKFEDVCQAFGPEVTASSICSSFERLLQDPEAEVRTAAAANTPAVAQHLPPALVVSALVPCLKQLVVDGSEHVRAALATGINDFAPLLGKEDTIAHLLPLLLQLLRDASSEVRLNIIAKLQSLNDVIGVELLSQSLLPAIVDLAEDNKWRVRLAIIEHIPALAQQLGPAFFNEKLNGLCMMWLSDGIHSIRLAATQNLKRLTDLFGQEWAQAHILPRVRSMQSHSSHLQRMTALYAIQVLSESLSEDVLVSEALPLALHLNKDPVPNIRFTLAKTLETLAPKVVEREGAVLPSQSILTWFLDLPFIALMESPSYAFDEGIKEMDGDDHVTVAVRVKGVDALPEGPDSLCVFPQDNMANTGLYIDGQRGAVNNFQFDSIHWSLGGGVGPNGSSSSASHGSGGSIVVPESSQLSVFEDLGTPVVSSVLAGYNTCLFAYGQTGSGKTYTMMGKYDSITSEQRGLIPRISEALFAATTTSEEVQKDPESGTTFGVESAAVEKFEVTHAFDVTYVELYLERVHDLLGTQASSSNTTTSAVSTNAGGIASPGTASPVSSPGAALRVREHPKYGPYVDGAVSTRVNSYEEVLALLEIGNANRMVAATDLNATSSRSHAVFTIQYTKIKQEVDTPNPVVLSQQTSKLSLIDLAGSESAGKSGTKGERLKEGGSINKSLLTLGLVIKALATARHRGGSPVLGNGKPVVPYRDSVLTFLLKDSLGGNSRTTMLATIRPGLAFYEESLSTLRYADRAKSIVNQAVVNEDPLTKKIRSMQDQIEFLTLQLASAQEREAAKDTELFVMRQALSLEGGERVDMDRLLEVIKGATKKGGGLCELSVPVNTSACPNIVPTRKFLPDPTLIDAEENDDEEDAEGGSGLGGKEGRVHGVEAAGATCEEAGAAKGQKKEEGEAEEEGGKDVSKEKKDGEAEQKEKEAAGGNEEDEEGQEEEENQEEEEGAIVAEQDGLSENETKRLIIAEQRVRAGEATEFELTASQFDRIEMAGGGGAGVSAPAQEDAEAERTGEEEQAPVTKPGQVFQPPARENNFTAPASPLDTSFSFSIKTNQPMISSADLEKIPGIKDGLNLPVSSFQEGAASFEGFLFKRGQITGFYQRRWFVVRAGRLLWLGLQHRYRLYSSQGGGSIPSNAPSTGEIICSLSDVTKVLPGGRVLLKDTRLSFFRGAKIGVLGVNGSGKSSLLKIISGVDQEHHGVVWRKPDVKFMYLAQEPQLDPALDVKGNVRLGIAEQEALVQKFDEIAMKMGETDADLDKLLEEQAELQGRIEALDCWNVEHRVDTVMKALHLPPPDASIISLSGGERRRVALCRMLLEQPDVLLLDEPTNHLDADSVAWLERLLQEYRGTVIAVTHDRYFLDNIARWVLEVDRGLLLPFQGNYTQWLEHKAARLDLERGKEAAQARALQAELEWIRQRSKQASKARVKAVEVRRIEQQGLADKIHQLETGKIVIPPGPRLGDRVMTVENLSKRVSSKVLFENVSFDLEAGAIVGVIGANGCGKSTLFNVLCGRAEPDAGSVQIGSTVSLGLVSQVRDQELDDRKSVYEEVAQSEDVIVLEGRTVHTRAYLAAFNLKGSMQEKLVGSLSGGERNRVHLAKVMKRRHNLLFLDEPSNDLDVQTLRALEEALREFPGCSVVISHDRWFLDRVCTHTLAFEGAGSVKMFTGNYTEYVAHRAQRGRKKGQEGEAT</sequence>
<feature type="repeat" description="HEAT" evidence="14">
    <location>
        <begin position="308"/>
        <end position="346"/>
    </location>
</feature>
<keyword evidence="3" id="KW-0963">Cytoplasm</keyword>
<dbReference type="GO" id="GO:0008017">
    <property type="term" value="F:microtubule binding"/>
    <property type="evidence" value="ECO:0007669"/>
    <property type="project" value="InterPro"/>
</dbReference>
<evidence type="ECO:0000256" key="2">
    <source>
        <dbReference type="ARBA" id="ARBA00011054"/>
    </source>
</evidence>
<dbReference type="Pfam" id="PF22646">
    <property type="entry name" value="PPP2R1A-like_HEAT"/>
    <property type="match status" value="1"/>
</dbReference>
<evidence type="ECO:0000256" key="3">
    <source>
        <dbReference type="ARBA" id="ARBA00022490"/>
    </source>
</evidence>
<comment type="similarity">
    <text evidence="15">Belongs to the TRAFAC class myosin-kinesin ATPase superfamily. Kinesin family.</text>
</comment>
<keyword evidence="5" id="KW-0699">rRNA-binding</keyword>
<feature type="compositionally biased region" description="Gly residues" evidence="16">
    <location>
        <begin position="39"/>
        <end position="51"/>
    </location>
</feature>
<dbReference type="GO" id="GO:0005524">
    <property type="term" value="F:ATP binding"/>
    <property type="evidence" value="ECO:0007669"/>
    <property type="project" value="UniProtKB-UniRule"/>
</dbReference>
<dbReference type="InterPro" id="IPR019821">
    <property type="entry name" value="Kinesin_motor_CS"/>
</dbReference>
<feature type="repeat" description="HEAT" evidence="14">
    <location>
        <begin position="269"/>
        <end position="307"/>
    </location>
</feature>
<dbReference type="GO" id="GO:0000049">
    <property type="term" value="F:tRNA binding"/>
    <property type="evidence" value="ECO:0007669"/>
    <property type="project" value="UniProtKB-KW"/>
</dbReference>
<dbReference type="GO" id="GO:0003777">
    <property type="term" value="F:microtubule motor activity"/>
    <property type="evidence" value="ECO:0007669"/>
    <property type="project" value="InterPro"/>
</dbReference>
<dbReference type="PANTHER" id="PTHR43858:SF1">
    <property type="entry name" value="ABC TRANSPORTER-RELATED PROTEIN"/>
    <property type="match status" value="1"/>
</dbReference>
<dbReference type="Proteomes" id="UP000355283">
    <property type="component" value="Unassembled WGS sequence"/>
</dbReference>
<feature type="repeat" description="HEAT" evidence="14">
    <location>
        <begin position="464"/>
        <end position="502"/>
    </location>
</feature>
<keyword evidence="4" id="KW-0820">tRNA-binding</keyword>
<dbReference type="PROSITE" id="PS00411">
    <property type="entry name" value="KINESIN_MOTOR_1"/>
    <property type="match status" value="1"/>
</dbReference>
<feature type="repeat" description="HEAT" evidence="14">
    <location>
        <begin position="386"/>
        <end position="424"/>
    </location>
</feature>
<feature type="compositionally biased region" description="Acidic residues" evidence="16">
    <location>
        <begin position="1260"/>
        <end position="1278"/>
    </location>
</feature>
<feature type="binding site" evidence="15">
    <location>
        <begin position="765"/>
        <end position="772"/>
    </location>
    <ligand>
        <name>ATP</name>
        <dbReference type="ChEBI" id="CHEBI:30616"/>
    </ligand>
</feature>
<dbReference type="InterPro" id="IPR032781">
    <property type="entry name" value="ABC_tran_Xtn"/>
</dbReference>
<evidence type="ECO:0000256" key="13">
    <source>
        <dbReference type="ARBA" id="ARBA00038332"/>
    </source>
</evidence>
<feature type="region of interest" description="Disordered" evidence="16">
    <location>
        <begin position="853"/>
        <end position="884"/>
    </location>
</feature>
<dbReference type="InterPro" id="IPR017871">
    <property type="entry name" value="ABC_transporter-like_CS"/>
</dbReference>
<dbReference type="PROSITE" id="PS50067">
    <property type="entry name" value="KINESIN_MOTOR_2"/>
    <property type="match status" value="1"/>
</dbReference>
<dbReference type="GO" id="GO:0016887">
    <property type="term" value="F:ATP hydrolysis activity"/>
    <property type="evidence" value="ECO:0007669"/>
    <property type="project" value="InterPro"/>
</dbReference>
<proteinExistence type="inferred from homology"/>
<keyword evidence="8" id="KW-0378">Hydrolase</keyword>
<evidence type="ECO:0000256" key="6">
    <source>
        <dbReference type="ARBA" id="ARBA00022737"/>
    </source>
</evidence>
<feature type="repeat" description="HEAT" evidence="14">
    <location>
        <begin position="425"/>
        <end position="463"/>
    </location>
</feature>
<evidence type="ECO:0000256" key="1">
    <source>
        <dbReference type="ARBA" id="ARBA00005868"/>
    </source>
</evidence>
<dbReference type="GO" id="GO:0006412">
    <property type="term" value="P:translation"/>
    <property type="evidence" value="ECO:0007669"/>
    <property type="project" value="UniProtKB-KW"/>
</dbReference>
<accession>A0A4D9D535</accession>
<keyword evidence="20" id="KW-1185">Reference proteome</keyword>
<keyword evidence="7 15" id="KW-0547">Nucleotide-binding</keyword>
<keyword evidence="12" id="KW-0648">Protein biosynthesis</keyword>
<protein>
    <submittedName>
        <fullName evidence="19">Uncharacterized protein</fullName>
    </submittedName>
</protein>
<dbReference type="Pfam" id="PF12848">
    <property type="entry name" value="ABC_tran_Xtn"/>
    <property type="match status" value="1"/>
</dbReference>
<dbReference type="SUPFAM" id="SSF48371">
    <property type="entry name" value="ARM repeat"/>
    <property type="match status" value="1"/>
</dbReference>
<dbReference type="CDD" id="cd03221">
    <property type="entry name" value="ABCF_EF-3"/>
    <property type="match status" value="2"/>
</dbReference>
<keyword evidence="11" id="KW-0694">RNA-binding</keyword>
<comment type="similarity">
    <text evidence="13">Belongs to the phosphatase 2A regulatory subunit A family.</text>
</comment>
<dbReference type="FunFam" id="3.40.50.300:FF:000183">
    <property type="entry name" value="ABC transporter ATP-binding protein yjjK"/>
    <property type="match status" value="1"/>
</dbReference>
<feature type="domain" description="ABC transporter" evidence="18">
    <location>
        <begin position="1796"/>
        <end position="2015"/>
    </location>
</feature>
<dbReference type="PROSITE" id="PS50893">
    <property type="entry name" value="ABC_TRANSPORTER_2"/>
    <property type="match status" value="2"/>
</dbReference>
<evidence type="ECO:0000256" key="14">
    <source>
        <dbReference type="PROSITE-ProRule" id="PRU00103"/>
    </source>
</evidence>
<evidence type="ECO:0000256" key="15">
    <source>
        <dbReference type="PROSITE-ProRule" id="PRU00283"/>
    </source>
</evidence>
<dbReference type="PROSITE" id="PS50077">
    <property type="entry name" value="HEAT_REPEAT"/>
    <property type="match status" value="6"/>
</dbReference>
<feature type="region of interest" description="Disordered" evidence="16">
    <location>
        <begin position="1"/>
        <end position="56"/>
    </location>
</feature>
<feature type="domain" description="ABC transporter" evidence="18">
    <location>
        <begin position="1476"/>
        <end position="1729"/>
    </location>
</feature>
<keyword evidence="15" id="KW-0505">Motor protein</keyword>
<dbReference type="InterPro" id="IPR003439">
    <property type="entry name" value="ABC_transporter-like_ATP-bd"/>
</dbReference>
<feature type="region of interest" description="Disordered" evidence="16">
    <location>
        <begin position="1324"/>
        <end position="1370"/>
    </location>
</feature>
<evidence type="ECO:0000256" key="11">
    <source>
        <dbReference type="ARBA" id="ARBA00022884"/>
    </source>
</evidence>
<evidence type="ECO:0000256" key="5">
    <source>
        <dbReference type="ARBA" id="ARBA00022730"/>
    </source>
</evidence>
<feature type="compositionally biased region" description="Low complexity" evidence="16">
    <location>
        <begin position="853"/>
        <end position="869"/>
    </location>
</feature>
<evidence type="ECO:0000256" key="4">
    <source>
        <dbReference type="ARBA" id="ARBA00022555"/>
    </source>
</evidence>
<dbReference type="InterPro" id="IPR022374">
    <property type="entry name" value="EttA"/>
</dbReference>
<dbReference type="SMART" id="SM00382">
    <property type="entry name" value="AAA"/>
    <property type="match status" value="2"/>
</dbReference>
<dbReference type="InterPro" id="IPR027417">
    <property type="entry name" value="P-loop_NTPase"/>
</dbReference>
<dbReference type="InterPro" id="IPR054573">
    <property type="entry name" value="PP2A/SF3B1-like_HEAT"/>
</dbReference>
<evidence type="ECO:0000256" key="16">
    <source>
        <dbReference type="SAM" id="MobiDB-lite"/>
    </source>
</evidence>
<dbReference type="EMBL" id="SDOX01000010">
    <property type="protein sequence ID" value="TFJ86114.1"/>
    <property type="molecule type" value="Genomic_DNA"/>
</dbReference>
<feature type="compositionally biased region" description="Basic and acidic residues" evidence="16">
    <location>
        <begin position="1225"/>
        <end position="1256"/>
    </location>
</feature>
<evidence type="ECO:0000256" key="10">
    <source>
        <dbReference type="ARBA" id="ARBA00022845"/>
    </source>
</evidence>
<comment type="caution">
    <text evidence="19">The sequence shown here is derived from an EMBL/GenBank/DDBJ whole genome shotgun (WGS) entry which is preliminary data.</text>
</comment>
<dbReference type="PRINTS" id="PR00380">
    <property type="entry name" value="KINESINHEAVY"/>
</dbReference>
<dbReference type="Gene3D" id="3.40.850.10">
    <property type="entry name" value="Kinesin motor domain"/>
    <property type="match status" value="1"/>
</dbReference>
<feature type="repeat" description="HEAT" evidence="14">
    <location>
        <begin position="103"/>
        <end position="140"/>
    </location>
</feature>
<evidence type="ECO:0000256" key="12">
    <source>
        <dbReference type="ARBA" id="ARBA00022917"/>
    </source>
</evidence>
<dbReference type="FunFam" id="3.40.50.300:FF:000011">
    <property type="entry name" value="Putative ABC transporter ATP-binding component"/>
    <property type="match status" value="1"/>
</dbReference>
<dbReference type="InterPro" id="IPR021133">
    <property type="entry name" value="HEAT_type_2"/>
</dbReference>